<keyword evidence="9" id="KW-1185">Reference proteome</keyword>
<keyword evidence="6" id="KW-0813">Transport</keyword>
<evidence type="ECO:0000256" key="4">
    <source>
        <dbReference type="ARBA" id="ARBA00023136"/>
    </source>
</evidence>
<evidence type="ECO:0000256" key="6">
    <source>
        <dbReference type="RuleBase" id="RU361157"/>
    </source>
</evidence>
<comment type="similarity">
    <text evidence="6">Belongs to the ABC-2 integral membrane protein family.</text>
</comment>
<proteinExistence type="inferred from homology"/>
<dbReference type="Pfam" id="PF01061">
    <property type="entry name" value="ABC2_membrane"/>
    <property type="match status" value="1"/>
</dbReference>
<dbReference type="InterPro" id="IPR047817">
    <property type="entry name" value="ABC2_TM_bact-type"/>
</dbReference>
<dbReference type="GO" id="GO:0046677">
    <property type="term" value="P:response to antibiotic"/>
    <property type="evidence" value="ECO:0007669"/>
    <property type="project" value="UniProtKB-KW"/>
</dbReference>
<keyword evidence="4 6" id="KW-0472">Membrane</keyword>
<evidence type="ECO:0000313" key="9">
    <source>
        <dbReference type="Proteomes" id="UP000483004"/>
    </source>
</evidence>
<dbReference type="PANTHER" id="PTHR43229:SF6">
    <property type="entry name" value="ABC-TYPE MULTIDRUG TRANSPORT SYSTEM, PERMEASE COMPONENT"/>
    <property type="match status" value="1"/>
</dbReference>
<comment type="caution">
    <text evidence="8">The sequence shown here is derived from an EMBL/GenBank/DDBJ whole genome shotgun (WGS) entry which is preliminary data.</text>
</comment>
<dbReference type="PIRSF" id="PIRSF006648">
    <property type="entry name" value="DrrB"/>
    <property type="match status" value="1"/>
</dbReference>
<dbReference type="InterPro" id="IPR000412">
    <property type="entry name" value="ABC_2_transport"/>
</dbReference>
<sequence>MSPDARALLAVARKELRVLRRYPLTLLNTMLFMPLYQLVLPVLLLGTAFLVKGRSLGMDELTGTSDFGGWLSAGLVGATVTGTVLSGPAQAMASERGLGTLEQTWAMPVSRRALVLGLMTCMTGLSLLAGVTMAVLVSLVAGASYGPGTVLVLPVFAALVPGLAGMGLLSASLSLLWRQAVGLTDNLGYVVTVLAGVTFPVAVLWDALRPVSYLIPTTWAIDLSRRAALGADSLYPPAVEVCALLATSGLFLAGGTALFGRMERRMRAEGALGQH</sequence>
<dbReference type="PROSITE" id="PS51012">
    <property type="entry name" value="ABC_TM2"/>
    <property type="match status" value="1"/>
</dbReference>
<dbReference type="OrthoDB" id="9788252at2"/>
<dbReference type="EMBL" id="WBMR01000001">
    <property type="protein sequence ID" value="KAB2390335.1"/>
    <property type="molecule type" value="Genomic_DNA"/>
</dbReference>
<keyword evidence="6" id="KW-1003">Cell membrane</keyword>
<protein>
    <recommendedName>
        <fullName evidence="6">Transport permease protein</fullName>
    </recommendedName>
</protein>
<dbReference type="GO" id="GO:0043190">
    <property type="term" value="C:ATP-binding cassette (ABC) transporter complex"/>
    <property type="evidence" value="ECO:0007669"/>
    <property type="project" value="InterPro"/>
</dbReference>
<dbReference type="GO" id="GO:0140359">
    <property type="term" value="F:ABC-type transporter activity"/>
    <property type="evidence" value="ECO:0007669"/>
    <property type="project" value="InterPro"/>
</dbReference>
<evidence type="ECO:0000256" key="1">
    <source>
        <dbReference type="ARBA" id="ARBA00004141"/>
    </source>
</evidence>
<feature type="transmembrane region" description="Helical" evidence="6">
    <location>
        <begin position="24"/>
        <end position="50"/>
    </location>
</feature>
<comment type="subcellular location">
    <subcellularLocation>
        <location evidence="6">Cell membrane</location>
        <topology evidence="6">Multi-pass membrane protein</topology>
    </subcellularLocation>
    <subcellularLocation>
        <location evidence="1">Membrane</location>
        <topology evidence="1">Multi-pass membrane protein</topology>
    </subcellularLocation>
</comment>
<keyword evidence="3 6" id="KW-1133">Transmembrane helix</keyword>
<dbReference type="InterPro" id="IPR013525">
    <property type="entry name" value="ABC2_TM"/>
</dbReference>
<evidence type="ECO:0000259" key="7">
    <source>
        <dbReference type="PROSITE" id="PS51012"/>
    </source>
</evidence>
<dbReference type="AlphaFoldDB" id="A0A6L3WBE5"/>
<dbReference type="Proteomes" id="UP000483004">
    <property type="component" value="Unassembled WGS sequence"/>
</dbReference>
<gene>
    <name evidence="8" type="ORF">F9B16_00405</name>
</gene>
<keyword evidence="5" id="KW-0046">Antibiotic resistance</keyword>
<dbReference type="InterPro" id="IPR051784">
    <property type="entry name" value="Nod_factor_ABC_transporter"/>
</dbReference>
<name>A0A6L3WBE5_9ACTN</name>
<feature type="domain" description="ABC transmembrane type-2" evidence="7">
    <location>
        <begin position="32"/>
        <end position="262"/>
    </location>
</feature>
<dbReference type="RefSeq" id="WP_151537759.1">
    <property type="nucleotide sequence ID" value="NZ_WBMR01000001.1"/>
</dbReference>
<keyword evidence="2 6" id="KW-0812">Transmembrane</keyword>
<evidence type="ECO:0000256" key="2">
    <source>
        <dbReference type="ARBA" id="ARBA00022692"/>
    </source>
</evidence>
<reference evidence="8 9" key="1">
    <citation type="submission" date="2019-09" db="EMBL/GenBank/DDBJ databases">
        <title>Actinomadura physcomitrii sp. nov., a novel actinomycete isolated from moss [Physcomitrium sphaericum (Ludw) Fuernr].</title>
        <authorList>
            <person name="Liu C."/>
            <person name="Zhuang X."/>
        </authorList>
    </citation>
    <scope>NUCLEOTIDE SEQUENCE [LARGE SCALE GENOMIC DNA]</scope>
    <source>
        <strain evidence="8 9">CYP1-1B</strain>
    </source>
</reference>
<evidence type="ECO:0000256" key="3">
    <source>
        <dbReference type="ARBA" id="ARBA00022989"/>
    </source>
</evidence>
<evidence type="ECO:0000256" key="5">
    <source>
        <dbReference type="ARBA" id="ARBA00023251"/>
    </source>
</evidence>
<dbReference type="PANTHER" id="PTHR43229">
    <property type="entry name" value="NODULATION PROTEIN J"/>
    <property type="match status" value="1"/>
</dbReference>
<comment type="caution">
    <text evidence="6">Lacks conserved residue(s) required for the propagation of feature annotation.</text>
</comment>
<evidence type="ECO:0000313" key="8">
    <source>
        <dbReference type="EMBL" id="KAB2390335.1"/>
    </source>
</evidence>
<feature type="transmembrane region" description="Helical" evidence="6">
    <location>
        <begin position="187"/>
        <end position="205"/>
    </location>
</feature>
<feature type="transmembrane region" description="Helical" evidence="6">
    <location>
        <begin position="238"/>
        <end position="259"/>
    </location>
</feature>
<organism evidence="8 9">
    <name type="scientific">Actinomadura montaniterrae</name>
    <dbReference type="NCBI Taxonomy" id="1803903"/>
    <lineage>
        <taxon>Bacteria</taxon>
        <taxon>Bacillati</taxon>
        <taxon>Actinomycetota</taxon>
        <taxon>Actinomycetes</taxon>
        <taxon>Streptosporangiales</taxon>
        <taxon>Thermomonosporaceae</taxon>
        <taxon>Actinomadura</taxon>
    </lineage>
</organism>
<feature type="transmembrane region" description="Helical" evidence="6">
    <location>
        <begin position="114"/>
        <end position="145"/>
    </location>
</feature>
<accession>A0A6L3WBE5</accession>
<feature type="transmembrane region" description="Helical" evidence="6">
    <location>
        <begin position="151"/>
        <end position="175"/>
    </location>
</feature>